<organism evidence="1 2">
    <name type="scientific">Rhodococcus opacus M213</name>
    <dbReference type="NCBI Taxonomy" id="1129896"/>
    <lineage>
        <taxon>Bacteria</taxon>
        <taxon>Bacillati</taxon>
        <taxon>Actinomycetota</taxon>
        <taxon>Actinomycetes</taxon>
        <taxon>Mycobacteriales</taxon>
        <taxon>Nocardiaceae</taxon>
        <taxon>Rhodococcus</taxon>
    </lineage>
</organism>
<dbReference type="EMBL" id="AJYC02000452">
    <property type="protein sequence ID" value="EKT76217.1"/>
    <property type="molecule type" value="Genomic_DNA"/>
</dbReference>
<name>K8XD06_RHOOP</name>
<reference evidence="1 2" key="1">
    <citation type="journal article" date="2013" name="Genome Announc.">
        <title>Draft Genome Sequence of Rhodococcus opacus Strain M213 Shows a Diverse Catabolic Potential.</title>
        <authorList>
            <person name="Pathak A."/>
            <person name="Green S.J."/>
            <person name="Ogram A."/>
            <person name="Chauhan A."/>
        </authorList>
    </citation>
    <scope>NUCLEOTIDE SEQUENCE [LARGE SCALE GENOMIC DNA]</scope>
    <source>
        <strain evidence="1 2">M213</strain>
    </source>
</reference>
<keyword evidence="1" id="KW-0808">Transferase</keyword>
<comment type="caution">
    <text evidence="1">The sequence shown here is derived from an EMBL/GenBank/DDBJ whole genome shotgun (WGS) entry which is preliminary data.</text>
</comment>
<dbReference type="EC" id="2.2.1.1" evidence="1"/>
<dbReference type="GO" id="GO:0004802">
    <property type="term" value="F:transketolase activity"/>
    <property type="evidence" value="ECO:0007669"/>
    <property type="project" value="UniProtKB-EC"/>
</dbReference>
<sequence>RKVVERGAQAHKEWQAQYDEWTQRAPEGKKLLDRLIGRDLPAGWADVLPTWEPDPKGVATRKASAAV</sequence>
<gene>
    <name evidence="1" type="ORF">WSS_A43880</name>
</gene>
<proteinExistence type="predicted"/>
<feature type="non-terminal residue" evidence="1">
    <location>
        <position position="67"/>
    </location>
</feature>
<accession>K8XD06</accession>
<dbReference type="AlphaFoldDB" id="K8XD06"/>
<evidence type="ECO:0000313" key="1">
    <source>
        <dbReference type="EMBL" id="EKT76217.1"/>
    </source>
</evidence>
<dbReference type="Proteomes" id="UP000005951">
    <property type="component" value="Unassembled WGS sequence"/>
</dbReference>
<feature type="non-terminal residue" evidence="1">
    <location>
        <position position="1"/>
    </location>
</feature>
<protein>
    <submittedName>
        <fullName evidence="1">Transketolase</fullName>
        <ecNumber evidence="1">2.2.1.1</ecNumber>
    </submittedName>
</protein>
<evidence type="ECO:0000313" key="2">
    <source>
        <dbReference type="Proteomes" id="UP000005951"/>
    </source>
</evidence>